<organism evidence="2 3">
    <name type="scientific">Gillisia hiemivivida</name>
    <dbReference type="NCBI Taxonomy" id="291190"/>
    <lineage>
        <taxon>Bacteria</taxon>
        <taxon>Pseudomonadati</taxon>
        <taxon>Bacteroidota</taxon>
        <taxon>Flavobacteriia</taxon>
        <taxon>Flavobacteriales</taxon>
        <taxon>Flavobacteriaceae</taxon>
        <taxon>Gillisia</taxon>
    </lineage>
</organism>
<dbReference type="EMBL" id="VORY01000003">
    <property type="protein sequence ID" value="TXD94673.1"/>
    <property type="molecule type" value="Genomic_DNA"/>
</dbReference>
<gene>
    <name evidence="2" type="ORF">ES724_04135</name>
</gene>
<keyword evidence="1" id="KW-0812">Transmembrane</keyword>
<evidence type="ECO:0000256" key="1">
    <source>
        <dbReference type="SAM" id="Phobius"/>
    </source>
</evidence>
<evidence type="ECO:0000313" key="3">
    <source>
        <dbReference type="Proteomes" id="UP000321367"/>
    </source>
</evidence>
<dbReference type="OrthoDB" id="1412480at2"/>
<accession>A0A5C6ZYZ9</accession>
<keyword evidence="1" id="KW-0472">Membrane</keyword>
<dbReference type="Proteomes" id="UP000321367">
    <property type="component" value="Unassembled WGS sequence"/>
</dbReference>
<proteinExistence type="predicted"/>
<dbReference type="AlphaFoldDB" id="A0A5C6ZYZ9"/>
<protein>
    <submittedName>
        <fullName evidence="2">DUF748 domain-containing protein</fullName>
    </submittedName>
</protein>
<reference evidence="2 3" key="1">
    <citation type="submission" date="2019-08" db="EMBL/GenBank/DDBJ databases">
        <title>Genome sequence of Gillisia hiemivivida IC154 (type strain).</title>
        <authorList>
            <person name="Bowman J.P."/>
        </authorList>
    </citation>
    <scope>NUCLEOTIDE SEQUENCE [LARGE SCALE GENOMIC DNA]</scope>
    <source>
        <strain evidence="2 3">IC154</strain>
    </source>
</reference>
<sequence length="506" mass="57906">MEKKYKILLYTFIGLAVLLGVVYFANKIVKQKIKAGIEQELLNSNVEYKDISVDIISGSSVVSSPKLKLGSATISSEELSVIDLDYKEYFSNNKIVFDRIVFKKPEIHITQSDTLKDPDKENSKKGFKEDIKIRHLVIQEGHLKISENDTIKEQLYISLKNMDIYDLHITEASLKNKIPFSFREVSINSDSLFYSLDPEHDLQVKNLQLKKGTLNISDLRIIPKFSKTEFDQRQKVEKDRFELNVPRIKMKGFSWGFNGDKLQLESATTFFEKADFLVYRNKLLPDDNSIKPLYSQKLRELETKLKFDTIQISNSSLIYEEKSVAGKPPGKVMFSEMDVTIANVSNLNMEAENFQPTTIKAKAKFMGESNLNFNMEFDISDLEDKFNFSGNLVGISAGAMNSFLKPALNIEVEGKISSMFFNFYGNDDNALGDTRLQYHDFKVEILKKDGYSKNKILSGLANLILKKNVANKKIDQKNISATRDKTKSFWNFLWLCIRNGALKSFL</sequence>
<keyword evidence="1" id="KW-1133">Transmembrane helix</keyword>
<feature type="transmembrane region" description="Helical" evidence="1">
    <location>
        <begin position="7"/>
        <end position="25"/>
    </location>
</feature>
<name>A0A5C6ZYZ9_9FLAO</name>
<keyword evidence="3" id="KW-1185">Reference proteome</keyword>
<comment type="caution">
    <text evidence="2">The sequence shown here is derived from an EMBL/GenBank/DDBJ whole genome shotgun (WGS) entry which is preliminary data.</text>
</comment>
<evidence type="ECO:0000313" key="2">
    <source>
        <dbReference type="EMBL" id="TXD94673.1"/>
    </source>
</evidence>
<dbReference type="RefSeq" id="WP_146929979.1">
    <property type="nucleotide sequence ID" value="NZ_CBCSHZ010000012.1"/>
</dbReference>